<dbReference type="EMBL" id="LNZH02000136">
    <property type="protein sequence ID" value="OCB90312.1"/>
    <property type="molecule type" value="Genomic_DNA"/>
</dbReference>
<comment type="caution">
    <text evidence="1">The sequence shown here is derived from an EMBL/GenBank/DDBJ whole genome shotgun (WGS) entry which is preliminary data.</text>
</comment>
<reference evidence="1" key="1">
    <citation type="submission" date="2016-06" db="EMBL/GenBank/DDBJ databases">
        <title>Draft Genome sequence of the fungus Inonotus baumii.</title>
        <authorList>
            <person name="Zhu H."/>
            <person name="Lin W."/>
        </authorList>
    </citation>
    <scope>NUCLEOTIDE SEQUENCE</scope>
    <source>
        <strain evidence="1">821</strain>
    </source>
</reference>
<evidence type="ECO:0000313" key="1">
    <source>
        <dbReference type="EMBL" id="OCB90312.1"/>
    </source>
</evidence>
<keyword evidence="2" id="KW-1185">Reference proteome</keyword>
<sequence length="102" mass="11747">MPPFQTTTIEQKVMEDCDNQINFIVVELMLQDVGMYHAGAKLGTLLFNGNILSPEQDVPPFQTTTIEQKVMEDCDNQINFIVKGRTEDMQDRTKKIDRRIRA</sequence>
<protein>
    <submittedName>
        <fullName evidence="1">Uncharacterized protein</fullName>
    </submittedName>
</protein>
<accession>A0A9Q5I250</accession>
<dbReference type="Proteomes" id="UP000757232">
    <property type="component" value="Unassembled WGS sequence"/>
</dbReference>
<evidence type="ECO:0000313" key="2">
    <source>
        <dbReference type="Proteomes" id="UP000757232"/>
    </source>
</evidence>
<dbReference type="AlphaFoldDB" id="A0A9Q5I250"/>
<proteinExistence type="predicted"/>
<gene>
    <name evidence="1" type="ORF">A7U60_g2488</name>
</gene>
<name>A0A9Q5I250_SANBA</name>
<organism evidence="1 2">
    <name type="scientific">Sanghuangporus baumii</name>
    <name type="common">Phellinus baumii</name>
    <dbReference type="NCBI Taxonomy" id="108892"/>
    <lineage>
        <taxon>Eukaryota</taxon>
        <taxon>Fungi</taxon>
        <taxon>Dikarya</taxon>
        <taxon>Basidiomycota</taxon>
        <taxon>Agaricomycotina</taxon>
        <taxon>Agaricomycetes</taxon>
        <taxon>Hymenochaetales</taxon>
        <taxon>Hymenochaetaceae</taxon>
        <taxon>Sanghuangporus</taxon>
    </lineage>
</organism>